<dbReference type="PROSITE" id="PS51155">
    <property type="entry name" value="CHIT_BIND_RR_2"/>
    <property type="match status" value="2"/>
</dbReference>
<dbReference type="InterPro" id="IPR050468">
    <property type="entry name" value="Cuticle_Struct_Prot"/>
</dbReference>
<gene>
    <name evidence="4" type="ORF">C7M84_003776</name>
</gene>
<keyword evidence="1 2" id="KW-0193">Cuticle</keyword>
<dbReference type="GO" id="GO:0008010">
    <property type="term" value="F:structural constituent of chitin-based larval cuticle"/>
    <property type="evidence" value="ECO:0007669"/>
    <property type="project" value="TreeGrafter"/>
</dbReference>
<comment type="caution">
    <text evidence="4">The sequence shown here is derived from an EMBL/GenBank/DDBJ whole genome shotgun (WGS) entry which is preliminary data.</text>
</comment>
<dbReference type="Pfam" id="PF00379">
    <property type="entry name" value="Chitin_bind_4"/>
    <property type="match status" value="2"/>
</dbReference>
<evidence type="ECO:0000256" key="2">
    <source>
        <dbReference type="PROSITE-ProRule" id="PRU00497"/>
    </source>
</evidence>
<accession>A0A423TMA2</accession>
<proteinExistence type="predicted"/>
<dbReference type="PANTHER" id="PTHR10380">
    <property type="entry name" value="CUTICLE PROTEIN"/>
    <property type="match status" value="1"/>
</dbReference>
<evidence type="ECO:0000313" key="4">
    <source>
        <dbReference type="EMBL" id="ROT77573.1"/>
    </source>
</evidence>
<feature type="region of interest" description="Disordered" evidence="3">
    <location>
        <begin position="295"/>
        <end position="314"/>
    </location>
</feature>
<reference evidence="4 5" key="1">
    <citation type="submission" date="2018-04" db="EMBL/GenBank/DDBJ databases">
        <authorList>
            <person name="Zhang X."/>
            <person name="Yuan J."/>
            <person name="Li F."/>
            <person name="Xiang J."/>
        </authorList>
    </citation>
    <scope>NUCLEOTIDE SEQUENCE [LARGE SCALE GENOMIC DNA]</scope>
    <source>
        <tissue evidence="4">Muscle</tissue>
    </source>
</reference>
<feature type="compositionally biased region" description="Polar residues" evidence="3">
    <location>
        <begin position="30"/>
        <end position="41"/>
    </location>
</feature>
<keyword evidence="5" id="KW-1185">Reference proteome</keyword>
<evidence type="ECO:0000313" key="5">
    <source>
        <dbReference type="Proteomes" id="UP000283509"/>
    </source>
</evidence>
<dbReference type="EMBL" id="QCYY01001510">
    <property type="protein sequence ID" value="ROT77573.1"/>
    <property type="molecule type" value="Genomic_DNA"/>
</dbReference>
<dbReference type="PROSITE" id="PS00233">
    <property type="entry name" value="CHIT_BIND_RR_1"/>
    <property type="match status" value="2"/>
</dbReference>
<reference evidence="4 5" key="2">
    <citation type="submission" date="2019-01" db="EMBL/GenBank/DDBJ databases">
        <title>The decoding of complex shrimp genome reveals the adaptation for benthos swimmer, frequently molting mechanism and breeding impact on genome.</title>
        <authorList>
            <person name="Sun Y."/>
            <person name="Gao Y."/>
            <person name="Yu Y."/>
        </authorList>
    </citation>
    <scope>NUCLEOTIDE SEQUENCE [LARGE SCALE GENOMIC DNA]</scope>
    <source>
        <tissue evidence="4">Muscle</tissue>
    </source>
</reference>
<dbReference type="AlphaFoldDB" id="A0A423TMA2"/>
<feature type="region of interest" description="Disordered" evidence="3">
    <location>
        <begin position="1"/>
        <end position="72"/>
    </location>
</feature>
<sequence>MMQRQYVLGPSTLTPESRSALHAQRRSSRTGDTPNTGTPPQCRSEEDERRGKEEEGMRGRSTNMAGRREERMEGVKIVGPSSVSEVLPLGEALELAPVPRGVLRRPPLSRFSPRQVLLLSVSCVCWSKPTTVVNFSPVGYSPGIAPGFAYAFRATAPLYAPVAAPAGAQAVAQAVAAPAPTIVKTQYHSQDELGQYAFGYVGDASTAHEVRTLDGAVRGSYTYVDADGKLQTATYVADKNGFRVEATNLPVSPSAATKSALPLPEPVQPTPEVQAATAAHLQAVAEVKAARARRSAPAQGYLPPPAPAAKKETEAAPLPVKKVVKVHAAPVPSVVHAHAAPAVISPVVHAHAAPLVPVPAVHTEGAPLAVFVRADPEVLQRVVEVPLAARRTPRRGAPYCRLDVVLSQFHSQNELGGYEYGYEGGPSAKHEVRTPDGVTRGSYSYVDANGELQTVSYVADDLHGFRVLASNLPEGPAKEH</sequence>
<dbReference type="InterPro" id="IPR031311">
    <property type="entry name" value="CHIT_BIND_RR_consensus"/>
</dbReference>
<feature type="compositionally biased region" description="Basic and acidic residues" evidence="3">
    <location>
        <begin position="43"/>
        <end position="58"/>
    </location>
</feature>
<dbReference type="Proteomes" id="UP000283509">
    <property type="component" value="Unassembled WGS sequence"/>
</dbReference>
<dbReference type="PRINTS" id="PR00947">
    <property type="entry name" value="CUTICLE"/>
</dbReference>
<dbReference type="PANTHER" id="PTHR10380:SF196">
    <property type="entry name" value="CUTICULAR PROTEIN 72EA"/>
    <property type="match status" value="1"/>
</dbReference>
<organism evidence="4 5">
    <name type="scientific">Penaeus vannamei</name>
    <name type="common">Whiteleg shrimp</name>
    <name type="synonym">Litopenaeus vannamei</name>
    <dbReference type="NCBI Taxonomy" id="6689"/>
    <lineage>
        <taxon>Eukaryota</taxon>
        <taxon>Metazoa</taxon>
        <taxon>Ecdysozoa</taxon>
        <taxon>Arthropoda</taxon>
        <taxon>Crustacea</taxon>
        <taxon>Multicrustacea</taxon>
        <taxon>Malacostraca</taxon>
        <taxon>Eumalacostraca</taxon>
        <taxon>Eucarida</taxon>
        <taxon>Decapoda</taxon>
        <taxon>Dendrobranchiata</taxon>
        <taxon>Penaeoidea</taxon>
        <taxon>Penaeidae</taxon>
        <taxon>Penaeus</taxon>
    </lineage>
</organism>
<protein>
    <submittedName>
        <fullName evidence="4">Cuticle protein 6</fullName>
    </submittedName>
</protein>
<evidence type="ECO:0000256" key="1">
    <source>
        <dbReference type="ARBA" id="ARBA00022460"/>
    </source>
</evidence>
<name>A0A423TMA2_PENVA</name>
<dbReference type="InterPro" id="IPR000618">
    <property type="entry name" value="Insect_cuticle"/>
</dbReference>
<evidence type="ECO:0000256" key="3">
    <source>
        <dbReference type="SAM" id="MobiDB-lite"/>
    </source>
</evidence>
<dbReference type="OrthoDB" id="6355773at2759"/>
<dbReference type="GO" id="GO:0062129">
    <property type="term" value="C:chitin-based extracellular matrix"/>
    <property type="evidence" value="ECO:0007669"/>
    <property type="project" value="TreeGrafter"/>
</dbReference>